<evidence type="ECO:0000256" key="5">
    <source>
        <dbReference type="ARBA" id="ARBA00023242"/>
    </source>
</evidence>
<dbReference type="Pfam" id="PF00076">
    <property type="entry name" value="RRM_1"/>
    <property type="match status" value="3"/>
</dbReference>
<dbReference type="InterPro" id="IPR034809">
    <property type="entry name" value="Nop4_RRM4"/>
</dbReference>
<dbReference type="STRING" id="1230905.A0A1G4ILV7"/>
<comment type="subcellular location">
    <subcellularLocation>
        <location evidence="1">Nucleus</location>
        <location evidence="1">Nucleolus</location>
    </subcellularLocation>
</comment>
<dbReference type="InterPro" id="IPR035979">
    <property type="entry name" value="RBD_domain_sf"/>
</dbReference>
<keyword evidence="4 6" id="KW-0694">RNA-binding</keyword>
<dbReference type="Proteomes" id="UP000191024">
    <property type="component" value="Chromosome A"/>
</dbReference>
<evidence type="ECO:0000256" key="1">
    <source>
        <dbReference type="ARBA" id="ARBA00004604"/>
    </source>
</evidence>
<feature type="compositionally biased region" description="Basic and acidic residues" evidence="7">
    <location>
        <begin position="284"/>
        <end position="297"/>
    </location>
</feature>
<protein>
    <submittedName>
        <fullName evidence="9">LAMI_0A01464g1_1</fullName>
    </submittedName>
</protein>
<feature type="domain" description="RRM" evidence="8">
    <location>
        <begin position="471"/>
        <end position="621"/>
    </location>
</feature>
<proteinExistence type="predicted"/>
<dbReference type="InterPro" id="IPR012677">
    <property type="entry name" value="Nucleotide-bd_a/b_plait_sf"/>
</dbReference>
<evidence type="ECO:0000256" key="7">
    <source>
        <dbReference type="SAM" id="MobiDB-lite"/>
    </source>
</evidence>
<dbReference type="CDD" id="cd12677">
    <property type="entry name" value="RRM4_Nop4p"/>
    <property type="match status" value="1"/>
</dbReference>
<evidence type="ECO:0000313" key="9">
    <source>
        <dbReference type="EMBL" id="SCU77530.1"/>
    </source>
</evidence>
<feature type="domain" description="RRM" evidence="8">
    <location>
        <begin position="299"/>
        <end position="392"/>
    </location>
</feature>
<dbReference type="GO" id="GO:0003729">
    <property type="term" value="F:mRNA binding"/>
    <property type="evidence" value="ECO:0007669"/>
    <property type="project" value="TreeGrafter"/>
</dbReference>
<sequence>MSVDRGVRKPGNVGPDGISKADEFLDLKTLFVRSIPLDATDEELADFFSGLAPIKHAVIVKNNEKESRGFGFVSFAVKEDTEEALSKARKTQFKGKLLRVDIARRRDRTKKRAENDITKKRDDVEEADNFGGQAKLIIRNMPWSVRDPEKLKKIFGRFGTVMEAKIPRKPDGKLCGFAFVTMKKVSACKLALEGSKNLKIDGRPVAVDFAVQKSRWENYKKDTPVDEDESDTSSGEADVEEEAGDEEAEGPEDEDEIDGKDGNSDVDLLETSQDEEEETTTANKKSDGGDSKPNRKENFSIFVRNVPYDATSEDLAQHFENFGSVKYALPVLDKETGLAKGTAFVAFKNEQSFRDCVDNAPESANTSLLISDDISPKYVYEGRILAISPTLDRQSAERMSERNATKRKELFGQSPSEKDRRNMFLLNEGRIVEGSKFAQLLSAKDLEIREKSYKLRVQQLKENPSLHLSLTRLAIRNVPRAMTDKSLKALARKAVVEFAKEVKDGKRHPLSKEEIIRSTKEKYKFMDEAEIEALKKKDKKHGVIRQSKIIMEVKGSSVGRSRGYGFVEFRDHKAALMGLRWLNAHEVTLEEVLEGLDEKDQELVTTEGLNKRRLCVEFAIENANVVKRRRDKIKNARDGTKRKRDEGVTVNDEGNDTSSKKQKTEKSDKSILNDDIKRIIGFKRKRKNAGK</sequence>
<evidence type="ECO:0000256" key="4">
    <source>
        <dbReference type="ARBA" id="ARBA00022884"/>
    </source>
</evidence>
<organism evidence="9 10">
    <name type="scientific">Lachancea mirantina</name>
    <dbReference type="NCBI Taxonomy" id="1230905"/>
    <lineage>
        <taxon>Eukaryota</taxon>
        <taxon>Fungi</taxon>
        <taxon>Dikarya</taxon>
        <taxon>Ascomycota</taxon>
        <taxon>Saccharomycotina</taxon>
        <taxon>Saccharomycetes</taxon>
        <taxon>Saccharomycetales</taxon>
        <taxon>Saccharomycetaceae</taxon>
        <taxon>Lachancea</taxon>
    </lineage>
</organism>
<dbReference type="EMBL" id="LT598462">
    <property type="protein sequence ID" value="SCU77530.1"/>
    <property type="molecule type" value="Genomic_DNA"/>
</dbReference>
<evidence type="ECO:0000256" key="3">
    <source>
        <dbReference type="ARBA" id="ARBA00022737"/>
    </source>
</evidence>
<dbReference type="FunFam" id="3.30.70.330:FF:000680">
    <property type="entry name" value="NOP4p Nucleolar protein"/>
    <property type="match status" value="1"/>
</dbReference>
<evidence type="ECO:0000259" key="8">
    <source>
        <dbReference type="PROSITE" id="PS50102"/>
    </source>
</evidence>
<dbReference type="InterPro" id="IPR000504">
    <property type="entry name" value="RRM_dom"/>
</dbReference>
<dbReference type="Gene3D" id="3.30.70.330">
    <property type="match status" value="4"/>
</dbReference>
<dbReference type="SUPFAM" id="SSF54928">
    <property type="entry name" value="RNA-binding domain, RBD"/>
    <property type="match status" value="3"/>
</dbReference>
<keyword evidence="3" id="KW-0677">Repeat</keyword>
<accession>A0A1G4ILV7</accession>
<evidence type="ECO:0000256" key="6">
    <source>
        <dbReference type="PROSITE-ProRule" id="PRU00176"/>
    </source>
</evidence>
<feature type="region of interest" description="Disordered" evidence="7">
    <location>
        <begin position="395"/>
        <end position="416"/>
    </location>
</feature>
<dbReference type="PANTHER" id="PTHR48039">
    <property type="entry name" value="RNA-BINDING MOTIF PROTEIN 14B"/>
    <property type="match status" value="1"/>
</dbReference>
<dbReference type="OrthoDB" id="267048at2759"/>
<feature type="compositionally biased region" description="Basic and acidic residues" evidence="7">
    <location>
        <begin position="658"/>
        <end position="670"/>
    </location>
</feature>
<feature type="compositionally biased region" description="Acidic residues" evidence="7">
    <location>
        <begin position="225"/>
        <end position="258"/>
    </location>
</feature>
<feature type="compositionally biased region" description="Basic and acidic residues" evidence="7">
    <location>
        <begin position="634"/>
        <end position="647"/>
    </location>
</feature>
<dbReference type="PANTHER" id="PTHR48039:SF5">
    <property type="entry name" value="RNA-BINDING PROTEIN 28"/>
    <property type="match status" value="1"/>
</dbReference>
<evidence type="ECO:0000313" key="10">
    <source>
        <dbReference type="Proteomes" id="UP000191024"/>
    </source>
</evidence>
<keyword evidence="10" id="KW-1185">Reference proteome</keyword>
<dbReference type="AlphaFoldDB" id="A0A1G4ILV7"/>
<dbReference type="SMART" id="SM00360">
    <property type="entry name" value="RRM"/>
    <property type="match status" value="4"/>
</dbReference>
<evidence type="ECO:0000256" key="2">
    <source>
        <dbReference type="ARBA" id="ARBA00022553"/>
    </source>
</evidence>
<keyword evidence="5" id="KW-0539">Nucleus</keyword>
<dbReference type="GO" id="GO:0005730">
    <property type="term" value="C:nucleolus"/>
    <property type="evidence" value="ECO:0007669"/>
    <property type="project" value="UniProtKB-SubCell"/>
</dbReference>
<feature type="domain" description="RRM" evidence="8">
    <location>
        <begin position="28"/>
        <end position="105"/>
    </location>
</feature>
<feature type="region of interest" description="Disordered" evidence="7">
    <location>
        <begin position="634"/>
        <end position="670"/>
    </location>
</feature>
<dbReference type="PROSITE" id="PS50102">
    <property type="entry name" value="RRM"/>
    <property type="match status" value="4"/>
</dbReference>
<dbReference type="InterPro" id="IPR051945">
    <property type="entry name" value="RRM_MRD1_RNA_proc_ribogen"/>
</dbReference>
<reference evidence="9 10" key="1">
    <citation type="submission" date="2016-03" db="EMBL/GenBank/DDBJ databases">
        <authorList>
            <person name="Devillers H."/>
        </authorList>
    </citation>
    <scope>NUCLEOTIDE SEQUENCE [LARGE SCALE GENOMIC DNA]</scope>
    <source>
        <strain evidence="9">CBS 11717</strain>
    </source>
</reference>
<keyword evidence="2" id="KW-0597">Phosphoprotein</keyword>
<gene>
    <name evidence="9" type="ORF">LAMI_0A01464G</name>
</gene>
<name>A0A1G4ILV7_9SACH</name>
<feature type="region of interest" description="Disordered" evidence="7">
    <location>
        <begin position="220"/>
        <end position="297"/>
    </location>
</feature>
<feature type="domain" description="RRM" evidence="8">
    <location>
        <begin position="134"/>
        <end position="212"/>
    </location>
</feature>